<gene>
    <name evidence="5" type="ORF">A2Z22_01225</name>
</gene>
<dbReference type="Gene3D" id="3.40.50.880">
    <property type="match status" value="1"/>
</dbReference>
<accession>A0A1F7X8P0</accession>
<protein>
    <recommendedName>
        <fullName evidence="7">Peptidase E</fullName>
    </recommendedName>
</protein>
<dbReference type="InterPro" id="IPR029062">
    <property type="entry name" value="Class_I_gatase-like"/>
</dbReference>
<comment type="caution">
    <text evidence="5">The sequence shown here is derived from an EMBL/GenBank/DDBJ whole genome shotgun (WGS) entry which is preliminary data.</text>
</comment>
<dbReference type="PANTHER" id="PTHR20842:SF0">
    <property type="entry name" value="ALPHA-ASPARTYL DIPEPTIDASE"/>
    <property type="match status" value="1"/>
</dbReference>
<evidence type="ECO:0000256" key="4">
    <source>
        <dbReference type="ARBA" id="ARBA00022825"/>
    </source>
</evidence>
<evidence type="ECO:0000256" key="1">
    <source>
        <dbReference type="ARBA" id="ARBA00006534"/>
    </source>
</evidence>
<dbReference type="AlphaFoldDB" id="A0A1F7X8P0"/>
<keyword evidence="3" id="KW-0378">Hydrolase</keyword>
<evidence type="ECO:0000256" key="3">
    <source>
        <dbReference type="ARBA" id="ARBA00022801"/>
    </source>
</evidence>
<proteinExistence type="inferred from homology"/>
<reference evidence="5 6" key="1">
    <citation type="journal article" date="2016" name="Nat. Commun.">
        <title>Thousands of microbial genomes shed light on interconnected biogeochemical processes in an aquifer system.</title>
        <authorList>
            <person name="Anantharaman K."/>
            <person name="Brown C.T."/>
            <person name="Hug L.A."/>
            <person name="Sharon I."/>
            <person name="Castelle C.J."/>
            <person name="Probst A.J."/>
            <person name="Thomas B.C."/>
            <person name="Singh A."/>
            <person name="Wilkins M.J."/>
            <person name="Karaoz U."/>
            <person name="Brodie E.L."/>
            <person name="Williams K.H."/>
            <person name="Hubbard S.S."/>
            <person name="Banfield J.F."/>
        </authorList>
    </citation>
    <scope>NUCLEOTIDE SEQUENCE [LARGE SCALE GENOMIC DNA]</scope>
</reference>
<name>A0A1F7X8P0_9BACT</name>
<evidence type="ECO:0008006" key="7">
    <source>
        <dbReference type="Google" id="ProtNLM"/>
    </source>
</evidence>
<dbReference type="GO" id="GO:0006508">
    <property type="term" value="P:proteolysis"/>
    <property type="evidence" value="ECO:0007669"/>
    <property type="project" value="UniProtKB-KW"/>
</dbReference>
<dbReference type="GO" id="GO:0008236">
    <property type="term" value="F:serine-type peptidase activity"/>
    <property type="evidence" value="ECO:0007669"/>
    <property type="project" value="UniProtKB-KW"/>
</dbReference>
<comment type="similarity">
    <text evidence="1">Belongs to the peptidase S51 family.</text>
</comment>
<dbReference type="PANTHER" id="PTHR20842">
    <property type="entry name" value="PROTEASE S51 ALPHA-ASPARTYL DIPEPTIDASE"/>
    <property type="match status" value="1"/>
</dbReference>
<keyword evidence="2" id="KW-0645">Protease</keyword>
<dbReference type="Proteomes" id="UP000177053">
    <property type="component" value="Unassembled WGS sequence"/>
</dbReference>
<evidence type="ECO:0000313" key="5">
    <source>
        <dbReference type="EMBL" id="OGM11387.1"/>
    </source>
</evidence>
<organism evidence="5 6">
    <name type="scientific">Candidatus Woesebacteria bacterium RBG_16_34_12</name>
    <dbReference type="NCBI Taxonomy" id="1802480"/>
    <lineage>
        <taxon>Bacteria</taxon>
        <taxon>Candidatus Woeseibacteriota</taxon>
    </lineage>
</organism>
<dbReference type="SUPFAM" id="SSF52317">
    <property type="entry name" value="Class I glutamine amidotransferase-like"/>
    <property type="match status" value="1"/>
</dbReference>
<dbReference type="InterPro" id="IPR005320">
    <property type="entry name" value="Peptidase_S51"/>
</dbReference>
<evidence type="ECO:0000256" key="2">
    <source>
        <dbReference type="ARBA" id="ARBA00022670"/>
    </source>
</evidence>
<evidence type="ECO:0000313" key="6">
    <source>
        <dbReference type="Proteomes" id="UP000177053"/>
    </source>
</evidence>
<dbReference type="EMBL" id="MGFS01000018">
    <property type="protein sequence ID" value="OGM11387.1"/>
    <property type="molecule type" value="Genomic_DNA"/>
</dbReference>
<sequence>MKKLYLASSIDQTAKSIAKDIGKDPKKLKLAFIITASEVEKGELDWLDDDRNGLIEAGFDLFDYTITGKTRKDIERDLGNVDVVHVNGGNSFYLMLQIRKCGFDEWIKSKVNTGVIYSGSSAGSIVAAPNIEIAKKIATAEYEKKLKSYKGIGLVDFIILPHWGSEYFKDLYLKKRLEIAYKPENKIILLNDYQYVKVEDDSYKIVDVRDK</sequence>
<keyword evidence="4" id="KW-0720">Serine protease</keyword>
<dbReference type="Pfam" id="PF03575">
    <property type="entry name" value="Peptidase_S51"/>
    <property type="match status" value="1"/>
</dbReference>